<feature type="non-terminal residue" evidence="3">
    <location>
        <position position="1"/>
    </location>
</feature>
<comment type="caution">
    <text evidence="3">The sequence shown here is derived from an EMBL/GenBank/DDBJ whole genome shotgun (WGS) entry which is preliminary data.</text>
</comment>
<dbReference type="InterPro" id="IPR056524">
    <property type="entry name" value="KIF6/9_C"/>
</dbReference>
<dbReference type="EMBL" id="CAAALY010288213">
    <property type="protein sequence ID" value="VEL44020.1"/>
    <property type="molecule type" value="Genomic_DNA"/>
</dbReference>
<protein>
    <recommendedName>
        <fullName evidence="2">Kinesin-like protein KIF6/9 C-terminal domain-containing protein</fullName>
    </recommendedName>
</protein>
<dbReference type="AlphaFoldDB" id="A0A3S5FHE8"/>
<evidence type="ECO:0000259" key="2">
    <source>
        <dbReference type="Pfam" id="PF23735"/>
    </source>
</evidence>
<feature type="domain" description="Kinesin-like protein KIF6/9 C-terminal" evidence="2">
    <location>
        <begin position="60"/>
        <end position="150"/>
    </location>
</feature>
<name>A0A3S5FHE8_9PLAT</name>
<reference evidence="3" key="1">
    <citation type="submission" date="2018-11" db="EMBL/GenBank/DDBJ databases">
        <authorList>
            <consortium name="Pathogen Informatics"/>
        </authorList>
    </citation>
    <scope>NUCLEOTIDE SEQUENCE</scope>
</reference>
<accession>A0A3S5FHE8</accession>
<feature type="region of interest" description="Disordered" evidence="1">
    <location>
        <begin position="190"/>
        <end position="229"/>
    </location>
</feature>
<evidence type="ECO:0000256" key="1">
    <source>
        <dbReference type="SAM" id="MobiDB-lite"/>
    </source>
</evidence>
<feature type="compositionally biased region" description="Basic and acidic residues" evidence="1">
    <location>
        <begin position="211"/>
        <end position="229"/>
    </location>
</feature>
<keyword evidence="4" id="KW-1185">Reference proteome</keyword>
<dbReference type="Pfam" id="PF23735">
    <property type="entry name" value="KIF9"/>
    <property type="match status" value="1"/>
</dbReference>
<gene>
    <name evidence="3" type="ORF">PXEA_LOCUS37460</name>
</gene>
<proteinExistence type="predicted"/>
<organism evidence="3 4">
    <name type="scientific">Protopolystoma xenopodis</name>
    <dbReference type="NCBI Taxonomy" id="117903"/>
    <lineage>
        <taxon>Eukaryota</taxon>
        <taxon>Metazoa</taxon>
        <taxon>Spiralia</taxon>
        <taxon>Lophotrochozoa</taxon>
        <taxon>Platyhelminthes</taxon>
        <taxon>Monogenea</taxon>
        <taxon>Polyopisthocotylea</taxon>
        <taxon>Polystomatidea</taxon>
        <taxon>Polystomatidae</taxon>
        <taxon>Protopolystoma</taxon>
    </lineage>
</organism>
<evidence type="ECO:0000313" key="3">
    <source>
        <dbReference type="EMBL" id="VEL44020.1"/>
    </source>
</evidence>
<dbReference type="Proteomes" id="UP000784294">
    <property type="component" value="Unassembled WGS sequence"/>
</dbReference>
<evidence type="ECO:0000313" key="4">
    <source>
        <dbReference type="Proteomes" id="UP000784294"/>
    </source>
</evidence>
<sequence length="229" mass="25857">FSGCQNSYSTFADSSEAYYDHFFTSIEEDRLLKAELNRLLENSSLLPVDTSLTSAQEKPSIDEVTGRNSEQTAYENAGPYVVSATNTEEQRVSDLRESIVQQRDLYRTAFVELRALRPRIEHAQHCLETAKMDLVRGFETWWAKQTGIAEELIHPTSCTDSNSENHQFSTATPLEPSLSHSFLPISSSPRRAPLSLSATHSSFSPRQTRHLHSDQKDRPPTSEVKEHSN</sequence>